<keyword evidence="2" id="KW-1185">Reference proteome</keyword>
<evidence type="ECO:0000313" key="1">
    <source>
        <dbReference type="EMBL" id="PXX21053.1"/>
    </source>
</evidence>
<name>A0A318HSD4_9BACT</name>
<evidence type="ECO:0000313" key="2">
    <source>
        <dbReference type="Proteomes" id="UP000248314"/>
    </source>
</evidence>
<gene>
    <name evidence="1" type="ORF">EJ73_01948</name>
</gene>
<comment type="caution">
    <text evidence="1">The sequence shown here is derived from an EMBL/GenBank/DDBJ whole genome shotgun (WGS) entry which is preliminary data.</text>
</comment>
<dbReference type="EMBL" id="QJJX01000024">
    <property type="protein sequence ID" value="PXX21053.1"/>
    <property type="molecule type" value="Genomic_DNA"/>
</dbReference>
<reference evidence="1 2" key="1">
    <citation type="submission" date="2018-05" db="EMBL/GenBank/DDBJ databases">
        <title>Genomic Encyclopedia of Type Strains, Phase I: the one thousand microbial genomes (KMG-I) project.</title>
        <authorList>
            <person name="Kyrpides N."/>
        </authorList>
    </citation>
    <scope>NUCLEOTIDE SEQUENCE [LARGE SCALE GENOMIC DNA]</scope>
    <source>
        <strain evidence="1 2">DSM 15611</strain>
    </source>
</reference>
<organism evidence="1 2">
    <name type="scientific">Hoylesella shahii DSM 15611 = JCM 12083</name>
    <dbReference type="NCBI Taxonomy" id="1122991"/>
    <lineage>
        <taxon>Bacteria</taxon>
        <taxon>Pseudomonadati</taxon>
        <taxon>Bacteroidota</taxon>
        <taxon>Bacteroidia</taxon>
        <taxon>Bacteroidales</taxon>
        <taxon>Prevotellaceae</taxon>
        <taxon>Hoylesella</taxon>
    </lineage>
</organism>
<sequence>MLTHSPIPSTRDREWVLCFYAPNLLRYGIDMHGGDTTIIGSLWLSARHSQACL</sequence>
<proteinExistence type="predicted"/>
<dbReference type="AlphaFoldDB" id="A0A318HSD4"/>
<dbReference type="Proteomes" id="UP000248314">
    <property type="component" value="Unassembled WGS sequence"/>
</dbReference>
<accession>A0A318HSD4</accession>
<protein>
    <submittedName>
        <fullName evidence="1">Uncharacterized protein</fullName>
    </submittedName>
</protein>